<accession>A0A9P4Y7K6</accession>
<dbReference type="EMBL" id="MU032345">
    <property type="protein sequence ID" value="KAF3768196.1"/>
    <property type="molecule type" value="Genomic_DNA"/>
</dbReference>
<dbReference type="Proteomes" id="UP000803844">
    <property type="component" value="Unassembled WGS sequence"/>
</dbReference>
<dbReference type="RefSeq" id="XP_040779157.1">
    <property type="nucleotide sequence ID" value="XM_040925877.1"/>
</dbReference>
<keyword evidence="2" id="KW-1185">Reference proteome</keyword>
<dbReference type="PANTHER" id="PTHR47785">
    <property type="entry name" value="ZN(II)2CYS6 TRANSCRIPTION FACTOR (EUROFUNG)-RELATED-RELATED"/>
    <property type="match status" value="1"/>
</dbReference>
<proteinExistence type="predicted"/>
<comment type="caution">
    <text evidence="1">The sequence shown here is derived from an EMBL/GenBank/DDBJ whole genome shotgun (WGS) entry which is preliminary data.</text>
</comment>
<dbReference type="AlphaFoldDB" id="A0A9P4Y7K6"/>
<protein>
    <recommendedName>
        <fullName evidence="3">Transcription factor domain-containing protein</fullName>
    </recommendedName>
</protein>
<evidence type="ECO:0008006" key="3">
    <source>
        <dbReference type="Google" id="ProtNLM"/>
    </source>
</evidence>
<gene>
    <name evidence="1" type="ORF">M406DRAFT_75536</name>
</gene>
<dbReference type="InterPro" id="IPR053181">
    <property type="entry name" value="EcdB-like_regulator"/>
</dbReference>
<organism evidence="1 2">
    <name type="scientific">Cryphonectria parasitica (strain ATCC 38755 / EP155)</name>
    <dbReference type="NCBI Taxonomy" id="660469"/>
    <lineage>
        <taxon>Eukaryota</taxon>
        <taxon>Fungi</taxon>
        <taxon>Dikarya</taxon>
        <taxon>Ascomycota</taxon>
        <taxon>Pezizomycotina</taxon>
        <taxon>Sordariomycetes</taxon>
        <taxon>Sordariomycetidae</taxon>
        <taxon>Diaporthales</taxon>
        <taxon>Cryphonectriaceae</taxon>
        <taxon>Cryphonectria-Endothia species complex</taxon>
        <taxon>Cryphonectria</taxon>
    </lineage>
</organism>
<dbReference type="GeneID" id="63843006"/>
<name>A0A9P4Y7K6_CRYP1</name>
<dbReference type="PANTHER" id="PTHR47785:SF4">
    <property type="entry name" value="ZN(II)2CYS6 TRANSCRIPTION FACTOR (EUROFUNG)"/>
    <property type="match status" value="1"/>
</dbReference>
<evidence type="ECO:0000313" key="2">
    <source>
        <dbReference type="Proteomes" id="UP000803844"/>
    </source>
</evidence>
<evidence type="ECO:0000313" key="1">
    <source>
        <dbReference type="EMBL" id="KAF3768196.1"/>
    </source>
</evidence>
<sequence>MPSYYNQHRGNIYSSLALTQQAFERNHLLPAMDGMTAVQMNPLLIPNKENPSTSHQPHWKSDFEPASIQRYVKAYETHIQSVYPLFPPKYLDRIIAHLQGEVEAGHYGPETAQSQHKTLKLTDCLTNVQALLVLALGNSVEIHHSFAANKDNFPGIRYFSHAIAYSCFGFKICKPSTSEYSYICAHILASLYYKRLGKPETGFRHIRLAQDTAGDILHSYKLRAEFRIDSLATTPGTSMVLTAFWCSRILRSIVAEHNSDYNWTYNFTSAALCNLEATLPHPHEATLRNLGFSDSAILSLIKFVSIEAFRHTCIKALALSHTNDFWKDPEQPVTIDTTILWASADTMKCPQGLDDIDMSRIKTYLEIIPDNIIPLNNVQDARILDKAWRNLMLLSALYQIPVLSDFIMREKLRELYRKVYKLFENSRSRNTVDVRAKMSILLSLTNTMPEKRELAIEYKEVAEYDHAMC</sequence>
<reference evidence="1" key="1">
    <citation type="journal article" date="2020" name="Phytopathology">
        <title>Genome sequence of the chestnut blight fungus Cryphonectria parasitica EP155: A fundamental resource for an archetypical invasive plant pathogen.</title>
        <authorList>
            <person name="Crouch J.A."/>
            <person name="Dawe A."/>
            <person name="Aerts A."/>
            <person name="Barry K."/>
            <person name="Churchill A.C.L."/>
            <person name="Grimwood J."/>
            <person name="Hillman B."/>
            <person name="Milgroom M.G."/>
            <person name="Pangilinan J."/>
            <person name="Smith M."/>
            <person name="Salamov A."/>
            <person name="Schmutz J."/>
            <person name="Yadav J."/>
            <person name="Grigoriev I.V."/>
            <person name="Nuss D."/>
        </authorList>
    </citation>
    <scope>NUCLEOTIDE SEQUENCE</scope>
    <source>
        <strain evidence="1">EP155</strain>
    </source>
</reference>